<dbReference type="InterPro" id="IPR017946">
    <property type="entry name" value="PLC-like_Pdiesterase_TIM-brl"/>
</dbReference>
<dbReference type="SUPFAM" id="SSF51695">
    <property type="entry name" value="PLC-like phosphodiesterases"/>
    <property type="match status" value="1"/>
</dbReference>
<dbReference type="Proteomes" id="UP000315439">
    <property type="component" value="Unassembled WGS sequence"/>
</dbReference>
<dbReference type="GO" id="GO:0008081">
    <property type="term" value="F:phosphoric diester hydrolase activity"/>
    <property type="evidence" value="ECO:0007669"/>
    <property type="project" value="InterPro"/>
</dbReference>
<dbReference type="PANTHER" id="PTHR46211:SF1">
    <property type="entry name" value="GLYCEROPHOSPHODIESTER PHOSPHODIESTERASE, CYTOPLASMIC"/>
    <property type="match status" value="1"/>
</dbReference>
<reference evidence="2 3" key="1">
    <citation type="submission" date="2019-07" db="EMBL/GenBank/DDBJ databases">
        <title>Draft genome for Aliikangiella sp. M105.</title>
        <authorList>
            <person name="Wang G."/>
        </authorList>
    </citation>
    <scope>NUCLEOTIDE SEQUENCE [LARGE SCALE GENOMIC DNA]</scope>
    <source>
        <strain evidence="2 3">M105</strain>
    </source>
</reference>
<dbReference type="InterPro" id="IPR030395">
    <property type="entry name" value="GP_PDE_dom"/>
</dbReference>
<evidence type="ECO:0000313" key="3">
    <source>
        <dbReference type="Proteomes" id="UP000315439"/>
    </source>
</evidence>
<name>A0A545UJL8_9GAMM</name>
<dbReference type="Pfam" id="PF03009">
    <property type="entry name" value="GDPD"/>
    <property type="match status" value="1"/>
</dbReference>
<accession>A0A545UJL8</accession>
<dbReference type="GO" id="GO:0006629">
    <property type="term" value="P:lipid metabolic process"/>
    <property type="evidence" value="ECO:0007669"/>
    <property type="project" value="InterPro"/>
</dbReference>
<organism evidence="2 3">
    <name type="scientific">Aliikangiella coralliicola</name>
    <dbReference type="NCBI Taxonomy" id="2592383"/>
    <lineage>
        <taxon>Bacteria</taxon>
        <taxon>Pseudomonadati</taxon>
        <taxon>Pseudomonadota</taxon>
        <taxon>Gammaproteobacteria</taxon>
        <taxon>Oceanospirillales</taxon>
        <taxon>Pleioneaceae</taxon>
        <taxon>Aliikangiella</taxon>
    </lineage>
</organism>
<gene>
    <name evidence="2" type="ORF">FLL46_01920</name>
</gene>
<protein>
    <submittedName>
        <fullName evidence="2">Glycerophosphodiester phosphodiesterase</fullName>
    </submittedName>
</protein>
<dbReference type="PANTHER" id="PTHR46211">
    <property type="entry name" value="GLYCEROPHOSPHORYL DIESTER PHOSPHODIESTERASE"/>
    <property type="match status" value="1"/>
</dbReference>
<dbReference type="Gene3D" id="3.20.20.190">
    <property type="entry name" value="Phosphatidylinositol (PI) phosphodiesterase"/>
    <property type="match status" value="1"/>
</dbReference>
<dbReference type="OrthoDB" id="9795622at2"/>
<dbReference type="RefSeq" id="WP_142891728.1">
    <property type="nucleotide sequence ID" value="NZ_ML660160.1"/>
</dbReference>
<keyword evidence="3" id="KW-1185">Reference proteome</keyword>
<dbReference type="PROSITE" id="PS51704">
    <property type="entry name" value="GP_PDE"/>
    <property type="match status" value="1"/>
</dbReference>
<dbReference type="AlphaFoldDB" id="A0A545UJL8"/>
<evidence type="ECO:0000259" key="1">
    <source>
        <dbReference type="PROSITE" id="PS51704"/>
    </source>
</evidence>
<proteinExistence type="predicted"/>
<dbReference type="EMBL" id="VIKS01000001">
    <property type="protein sequence ID" value="TQV89664.1"/>
    <property type="molecule type" value="Genomic_DNA"/>
</dbReference>
<feature type="domain" description="GP-PDE" evidence="1">
    <location>
        <begin position="1"/>
        <end position="228"/>
    </location>
</feature>
<sequence length="232" mass="26456">MRVIAHRGASGHEPENTLLAIEAALKMQVDAVEIDIHQTEGELIVIHDRWLHKTTDGEGRVSEKPLSQLKLLDAGKGEKIPTLWEVLTLVAGRCDLNIELKSEKTVKPLLAMLEKAMSRLGFEQSQFLLSSFNHHLLREIKLLDMAWRIGALTGSRPINYARFAEKLDAYSIHIDIDFVDECFVNDAHERGLKVFVYTVDYEEDIADLHRMRVDGIFTNYPTRSMVRIAHLK</sequence>
<evidence type="ECO:0000313" key="2">
    <source>
        <dbReference type="EMBL" id="TQV89664.1"/>
    </source>
</evidence>
<comment type="caution">
    <text evidence="2">The sequence shown here is derived from an EMBL/GenBank/DDBJ whole genome shotgun (WGS) entry which is preliminary data.</text>
</comment>